<gene>
    <name evidence="2" type="ORF">A7J50_1216</name>
</gene>
<evidence type="ECO:0000313" key="3">
    <source>
        <dbReference type="Proteomes" id="UP000077829"/>
    </source>
</evidence>
<organism evidence="2 3">
    <name type="scientific">Pseudomonas antarctica</name>
    <dbReference type="NCBI Taxonomy" id="219572"/>
    <lineage>
        <taxon>Bacteria</taxon>
        <taxon>Pseudomonadati</taxon>
        <taxon>Pseudomonadota</taxon>
        <taxon>Gammaproteobacteria</taxon>
        <taxon>Pseudomonadales</taxon>
        <taxon>Pseudomonadaceae</taxon>
        <taxon>Pseudomonas</taxon>
    </lineage>
</organism>
<feature type="region of interest" description="Disordered" evidence="1">
    <location>
        <begin position="109"/>
        <end position="128"/>
    </location>
</feature>
<dbReference type="Proteomes" id="UP000077829">
    <property type="component" value="Chromosome"/>
</dbReference>
<dbReference type="EMBL" id="CP015600">
    <property type="protein sequence ID" value="ANF84655.1"/>
    <property type="molecule type" value="Genomic_DNA"/>
</dbReference>
<dbReference type="STRING" id="219572.A7J50_1216"/>
<evidence type="ECO:0000256" key="1">
    <source>
        <dbReference type="SAM" id="MobiDB-lite"/>
    </source>
</evidence>
<accession>A0A172YWJ4</accession>
<dbReference type="PATRIC" id="fig|219572.3.peg.1236"/>
<protein>
    <submittedName>
        <fullName evidence="2">Uncharacterized protein</fullName>
    </submittedName>
</protein>
<reference evidence="2 3" key="1">
    <citation type="submission" date="2016-05" db="EMBL/GenBank/DDBJ databases">
        <title>Complete genome sequence of Pseudomonas antarctica PAMC 27494.</title>
        <authorList>
            <person name="Lee J."/>
        </authorList>
    </citation>
    <scope>NUCLEOTIDE SEQUENCE [LARGE SCALE GENOMIC DNA]</scope>
    <source>
        <strain evidence="2 3">PAMC 27494</strain>
    </source>
</reference>
<dbReference type="AlphaFoldDB" id="A0A172YWJ4"/>
<name>A0A172YWJ4_9PSED</name>
<evidence type="ECO:0000313" key="2">
    <source>
        <dbReference type="EMBL" id="ANF84655.1"/>
    </source>
</evidence>
<dbReference type="KEGG" id="panr:A7J50_1216"/>
<dbReference type="RefSeq" id="WP_064450987.1">
    <property type="nucleotide sequence ID" value="NZ_CP015600.1"/>
</dbReference>
<sequence length="128" mass="13622">MARAAINVLGATGATYDFVTAGAGVIASSRKSAGVYQITGCLGMVPFPPVDDGWGYTVNQIDSRADVDIQFEEGVLTVVVTKDDKPYDLKHMITLHILVPDAPVVPMPPIEIPESVEEPEPPVEDAES</sequence>
<proteinExistence type="predicted"/>
<feature type="compositionally biased region" description="Acidic residues" evidence="1">
    <location>
        <begin position="114"/>
        <end position="128"/>
    </location>
</feature>